<organism evidence="1 2">
    <name type="scientific">Citrobacter freundii</name>
    <dbReference type="NCBI Taxonomy" id="546"/>
    <lineage>
        <taxon>Bacteria</taxon>
        <taxon>Pseudomonadati</taxon>
        <taxon>Pseudomonadota</taxon>
        <taxon>Gammaproteobacteria</taxon>
        <taxon>Enterobacterales</taxon>
        <taxon>Enterobacteriaceae</taxon>
        <taxon>Citrobacter</taxon>
        <taxon>Citrobacter freundii complex</taxon>
    </lineage>
</organism>
<name>A0AAD1X032_CITFR</name>
<gene>
    <name evidence="1" type="ORF">AI2935V1_2754</name>
</gene>
<dbReference type="AlphaFoldDB" id="A0AAD1X032"/>
<dbReference type="Proteomes" id="UP000789647">
    <property type="component" value="Chromosome"/>
</dbReference>
<protein>
    <submittedName>
        <fullName evidence="1">Uncharacterized protein</fullName>
    </submittedName>
</protein>
<reference evidence="1" key="1">
    <citation type="submission" date="2022-05" db="EMBL/GenBank/DDBJ databases">
        <authorList>
            <person name="Alioto T."/>
            <person name="Alioto T."/>
            <person name="Gomez Garrido J."/>
        </authorList>
    </citation>
    <scope>NUCLEOTIDE SEQUENCE</scope>
    <source>
        <strain evidence="1">112</strain>
    </source>
</reference>
<dbReference type="EMBL" id="OW995941">
    <property type="protein sequence ID" value="CAH6593865.1"/>
    <property type="molecule type" value="Genomic_DNA"/>
</dbReference>
<evidence type="ECO:0000313" key="2">
    <source>
        <dbReference type="Proteomes" id="UP000789647"/>
    </source>
</evidence>
<proteinExistence type="predicted"/>
<sequence>MCSINISGYLVLKIRNKACNDHCQVSTIILMIKGDS</sequence>
<evidence type="ECO:0000313" key="1">
    <source>
        <dbReference type="EMBL" id="CAH6593865.1"/>
    </source>
</evidence>
<accession>A0AAD1X032</accession>